<dbReference type="InterPro" id="IPR055411">
    <property type="entry name" value="LRR_FXL15/At3g58940/PEG3-like"/>
</dbReference>
<proteinExistence type="evidence at transcript level"/>
<organism evidence="3">
    <name type="scientific">Lotus japonicus</name>
    <name type="common">Lotus corniculatus var. japonicus</name>
    <dbReference type="NCBI Taxonomy" id="34305"/>
    <lineage>
        <taxon>Eukaryota</taxon>
        <taxon>Viridiplantae</taxon>
        <taxon>Streptophyta</taxon>
        <taxon>Embryophyta</taxon>
        <taxon>Tracheophyta</taxon>
        <taxon>Spermatophyta</taxon>
        <taxon>Magnoliopsida</taxon>
        <taxon>eudicotyledons</taxon>
        <taxon>Gunneridae</taxon>
        <taxon>Pentapetalae</taxon>
        <taxon>rosids</taxon>
        <taxon>fabids</taxon>
        <taxon>Fabales</taxon>
        <taxon>Fabaceae</taxon>
        <taxon>Papilionoideae</taxon>
        <taxon>50 kb inversion clade</taxon>
        <taxon>NPAAA clade</taxon>
        <taxon>Hologalegina</taxon>
        <taxon>robinioid clade</taxon>
        <taxon>Loteae</taxon>
        <taxon>Lotus</taxon>
    </lineage>
</organism>
<sequence>MVDRISRLSDEVLCHILFFLSTEQAVATSVLSKRWRPLWISVPVLDYDDEIYLRNNKHPSCFERFVYATILPRNPQQPITRFRLKYGVSGSELSDTDVSHGRSNADINVWVNTVIRRGIQNLDIQIHPQNYIISLSSCIFSCQTLVVLKLTGLSLKAFSSVELPSLKSLYLEHIQFVDCRYLVLLLFGCPMLEDLQADWLDYALDEYDYVKQFKSLPKLVRANLRHVGLDNTNILLNAICNVEFLSIRQIRLVDEIPEFLLPLLRNSYLPFSAFDAQELPQASEF</sequence>
<dbReference type="EMBL" id="BT142569">
    <property type="protein sequence ID" value="AFK42363.1"/>
    <property type="molecule type" value="mRNA"/>
</dbReference>
<dbReference type="AlphaFoldDB" id="I3SQ21"/>
<dbReference type="InterPro" id="IPR032675">
    <property type="entry name" value="LRR_dom_sf"/>
</dbReference>
<dbReference type="SUPFAM" id="SSF52047">
    <property type="entry name" value="RNI-like"/>
    <property type="match status" value="1"/>
</dbReference>
<dbReference type="PANTHER" id="PTHR31293">
    <property type="entry name" value="RNI-LIKE SUPERFAMILY PROTEIN"/>
    <property type="match status" value="1"/>
</dbReference>
<reference evidence="3" key="1">
    <citation type="submission" date="2012-05" db="EMBL/GenBank/DDBJ databases">
        <authorList>
            <person name="Krishnakumar V."/>
            <person name="Cheung F."/>
            <person name="Xiao Y."/>
            <person name="Chan A."/>
            <person name="Moskal W.A."/>
            <person name="Town C.D."/>
        </authorList>
    </citation>
    <scope>NUCLEOTIDE SEQUENCE</scope>
</reference>
<dbReference type="InterPro" id="IPR036047">
    <property type="entry name" value="F-box-like_dom_sf"/>
</dbReference>
<dbReference type="InterPro" id="IPR053781">
    <property type="entry name" value="F-box_AtFBL13-like"/>
</dbReference>
<dbReference type="InterPro" id="IPR055294">
    <property type="entry name" value="FBL60-like"/>
</dbReference>
<dbReference type="PANTHER" id="PTHR31293:SF16">
    <property type="entry name" value="RNI-LIKE SUPERFAMILY PROTEIN"/>
    <property type="match status" value="1"/>
</dbReference>
<protein>
    <submittedName>
        <fullName evidence="3">Uncharacterized protein</fullName>
    </submittedName>
</protein>
<dbReference type="Pfam" id="PF00646">
    <property type="entry name" value="F-box"/>
    <property type="match status" value="1"/>
</dbReference>
<dbReference type="OrthoDB" id="1427045at2759"/>
<evidence type="ECO:0000313" key="3">
    <source>
        <dbReference type="EMBL" id="AFK42363.1"/>
    </source>
</evidence>
<dbReference type="GeneID" id="130729442"/>
<dbReference type="Gene3D" id="3.80.10.10">
    <property type="entry name" value="Ribonuclease Inhibitor"/>
    <property type="match status" value="1"/>
</dbReference>
<evidence type="ECO:0000259" key="2">
    <source>
        <dbReference type="Pfam" id="PF24758"/>
    </source>
</evidence>
<feature type="domain" description="F-box" evidence="1">
    <location>
        <begin position="5"/>
        <end position="44"/>
    </location>
</feature>
<accession>I3SQ21</accession>
<feature type="domain" description="F-box/LRR-repeat protein 15/At3g58940/PEG3-like LRR" evidence="2">
    <location>
        <begin position="109"/>
        <end position="197"/>
    </location>
</feature>
<dbReference type="CDD" id="cd22160">
    <property type="entry name" value="F-box_AtFBL13-like"/>
    <property type="match status" value="1"/>
</dbReference>
<name>I3SQ21_LOTJA</name>
<dbReference type="KEGG" id="lja:130729442"/>
<dbReference type="Pfam" id="PF24758">
    <property type="entry name" value="LRR_At5g56370"/>
    <property type="match status" value="1"/>
</dbReference>
<evidence type="ECO:0000259" key="1">
    <source>
        <dbReference type="Pfam" id="PF00646"/>
    </source>
</evidence>
<dbReference type="InterPro" id="IPR001810">
    <property type="entry name" value="F-box_dom"/>
</dbReference>
<dbReference type="SUPFAM" id="SSF81383">
    <property type="entry name" value="F-box domain"/>
    <property type="match status" value="1"/>
</dbReference>
<dbReference type="RefSeq" id="XP_057437212.1">
    <property type="nucleotide sequence ID" value="XM_057581229.1"/>
</dbReference>